<evidence type="ECO:0000256" key="1">
    <source>
        <dbReference type="ARBA" id="ARBA00004651"/>
    </source>
</evidence>
<accession>A0ABV6C3X2</accession>
<dbReference type="Proteomes" id="UP001589788">
    <property type="component" value="Unassembled WGS sequence"/>
</dbReference>
<keyword evidence="4 6" id="KW-0472">Membrane</keyword>
<dbReference type="Gene3D" id="1.20.1250.20">
    <property type="entry name" value="MFS general substrate transporter like domains"/>
    <property type="match status" value="2"/>
</dbReference>
<dbReference type="PROSITE" id="PS50850">
    <property type="entry name" value="MFS"/>
    <property type="match status" value="1"/>
</dbReference>
<feature type="transmembrane region" description="Helical" evidence="6">
    <location>
        <begin position="239"/>
        <end position="262"/>
    </location>
</feature>
<feature type="region of interest" description="Disordered" evidence="5">
    <location>
        <begin position="426"/>
        <end position="459"/>
    </location>
</feature>
<feature type="transmembrane region" description="Helical" evidence="6">
    <location>
        <begin position="151"/>
        <end position="174"/>
    </location>
</feature>
<dbReference type="RefSeq" id="WP_377789971.1">
    <property type="nucleotide sequence ID" value="NZ_JBHLYQ010000097.1"/>
</dbReference>
<evidence type="ECO:0000256" key="2">
    <source>
        <dbReference type="ARBA" id="ARBA00022692"/>
    </source>
</evidence>
<dbReference type="SUPFAM" id="SSF103473">
    <property type="entry name" value="MFS general substrate transporter"/>
    <property type="match status" value="1"/>
</dbReference>
<comment type="caution">
    <text evidence="8">The sequence shown here is derived from an EMBL/GenBank/DDBJ whole genome shotgun (WGS) entry which is preliminary data.</text>
</comment>
<name>A0ABV6C3X2_9ACTN</name>
<dbReference type="PANTHER" id="PTHR23508">
    <property type="entry name" value="CARBOXYLIC ACID TRANSPORTER PROTEIN HOMOLOG"/>
    <property type="match status" value="1"/>
</dbReference>
<feature type="transmembrane region" description="Helical" evidence="6">
    <location>
        <begin position="180"/>
        <end position="197"/>
    </location>
</feature>
<gene>
    <name evidence="8" type="ORF">ACFFRE_09605</name>
</gene>
<feature type="transmembrane region" description="Helical" evidence="6">
    <location>
        <begin position="60"/>
        <end position="80"/>
    </location>
</feature>
<dbReference type="InterPro" id="IPR011701">
    <property type="entry name" value="MFS"/>
</dbReference>
<keyword evidence="9" id="KW-1185">Reference proteome</keyword>
<dbReference type="InterPro" id="IPR020846">
    <property type="entry name" value="MFS_dom"/>
</dbReference>
<evidence type="ECO:0000256" key="5">
    <source>
        <dbReference type="SAM" id="MobiDB-lite"/>
    </source>
</evidence>
<comment type="subcellular location">
    <subcellularLocation>
        <location evidence="1">Cell membrane</location>
        <topology evidence="1">Multi-pass membrane protein</topology>
    </subcellularLocation>
</comment>
<evidence type="ECO:0000256" key="6">
    <source>
        <dbReference type="SAM" id="Phobius"/>
    </source>
</evidence>
<keyword evidence="3 6" id="KW-1133">Transmembrane helix</keyword>
<proteinExistence type="predicted"/>
<feature type="transmembrane region" description="Helical" evidence="6">
    <location>
        <begin position="305"/>
        <end position="324"/>
    </location>
</feature>
<keyword evidence="2 6" id="KW-0812">Transmembrane</keyword>
<sequence>MEVGAVGAADAPCEPAGERSRHYLRLLLALLLPAALFDSYDSQLRALLLTQLKASFHVGTAAVGVANIPIGAGQFLAFFLVLRADRVGRRPILLWSVLGYTLCTTLTAASWNLWSFAAFQFGAQVFVGAEFGVAVTLLAEEVPAAARGRYLGLLLLFSPAGAVLGGLLVAVGFLHNPLGWRAFFLLATVPLLVVAVARRRLEESRAYLAARRAPPARRSWREVVAGAVAVWRTEDRGRVLAVGLIAFLQGVPAAGLIGWWTYYAEHQRHLADGLAGAFFAAAALFSMVGYVACGRLMDRLGRRPTAVAYVLGAVACAVVTFQVADPWVMLPFLLGTAFFGVGVAPVLSAFATELFPTERRAQAGAWIRNGFGNTGSILGPTLVGVLGASGGLLGNIGDAATVIALVVLPAAAIVWWALPETARRDLASTGPLRPRSTSPGDGGRPGRRSTARGGAGSPR</sequence>
<protein>
    <submittedName>
        <fullName evidence="8">MFS transporter</fullName>
    </submittedName>
</protein>
<dbReference type="PANTHER" id="PTHR23508:SF10">
    <property type="entry name" value="CARBOXYLIC ACID TRANSPORTER PROTEIN HOMOLOG"/>
    <property type="match status" value="1"/>
</dbReference>
<evidence type="ECO:0000313" key="8">
    <source>
        <dbReference type="EMBL" id="MFC0082396.1"/>
    </source>
</evidence>
<dbReference type="InterPro" id="IPR036259">
    <property type="entry name" value="MFS_trans_sf"/>
</dbReference>
<feature type="domain" description="Major facilitator superfamily (MFS) profile" evidence="7">
    <location>
        <begin position="27"/>
        <end position="422"/>
    </location>
</feature>
<dbReference type="CDD" id="cd17316">
    <property type="entry name" value="MFS_SV2_like"/>
    <property type="match status" value="1"/>
</dbReference>
<feature type="transmembrane region" description="Helical" evidence="6">
    <location>
        <begin position="371"/>
        <end position="393"/>
    </location>
</feature>
<feature type="transmembrane region" description="Helical" evidence="6">
    <location>
        <begin position="330"/>
        <end position="350"/>
    </location>
</feature>
<feature type="transmembrane region" description="Helical" evidence="6">
    <location>
        <begin position="274"/>
        <end position="293"/>
    </location>
</feature>
<evidence type="ECO:0000256" key="3">
    <source>
        <dbReference type="ARBA" id="ARBA00022989"/>
    </source>
</evidence>
<dbReference type="EMBL" id="JBHLYQ010000097">
    <property type="protein sequence ID" value="MFC0082396.1"/>
    <property type="molecule type" value="Genomic_DNA"/>
</dbReference>
<reference evidence="8 9" key="1">
    <citation type="submission" date="2024-09" db="EMBL/GenBank/DDBJ databases">
        <authorList>
            <person name="Sun Q."/>
            <person name="Mori K."/>
        </authorList>
    </citation>
    <scope>NUCLEOTIDE SEQUENCE [LARGE SCALE GENOMIC DNA]</scope>
    <source>
        <strain evidence="8 9">JCM 15389</strain>
    </source>
</reference>
<feature type="transmembrane region" description="Helical" evidence="6">
    <location>
        <begin position="92"/>
        <end position="111"/>
    </location>
</feature>
<evidence type="ECO:0000259" key="7">
    <source>
        <dbReference type="PROSITE" id="PS50850"/>
    </source>
</evidence>
<feature type="transmembrane region" description="Helical" evidence="6">
    <location>
        <begin position="399"/>
        <end position="418"/>
    </location>
</feature>
<dbReference type="Pfam" id="PF07690">
    <property type="entry name" value="MFS_1"/>
    <property type="match status" value="1"/>
</dbReference>
<organism evidence="8 9">
    <name type="scientific">Aciditerrimonas ferrireducens</name>
    <dbReference type="NCBI Taxonomy" id="667306"/>
    <lineage>
        <taxon>Bacteria</taxon>
        <taxon>Bacillati</taxon>
        <taxon>Actinomycetota</taxon>
        <taxon>Acidimicrobiia</taxon>
        <taxon>Acidimicrobiales</taxon>
        <taxon>Acidimicrobiaceae</taxon>
        <taxon>Aciditerrimonas</taxon>
    </lineage>
</organism>
<evidence type="ECO:0000256" key="4">
    <source>
        <dbReference type="ARBA" id="ARBA00023136"/>
    </source>
</evidence>
<feature type="transmembrane region" description="Helical" evidence="6">
    <location>
        <begin position="117"/>
        <end position="139"/>
    </location>
</feature>
<evidence type="ECO:0000313" key="9">
    <source>
        <dbReference type="Proteomes" id="UP001589788"/>
    </source>
</evidence>